<gene>
    <name evidence="8" type="ORF">STA1M1_24870</name>
</gene>
<feature type="transmembrane region" description="Helical" evidence="6">
    <location>
        <begin position="296"/>
        <end position="315"/>
    </location>
</feature>
<dbReference type="RefSeq" id="WP_281842657.1">
    <property type="nucleotide sequence ID" value="NZ_BROH01000007.1"/>
</dbReference>
<keyword evidence="3 6" id="KW-0812">Transmembrane</keyword>
<comment type="subcellular location">
    <subcellularLocation>
        <location evidence="1">Cell membrane</location>
        <topology evidence="1">Multi-pass membrane protein</topology>
    </subcellularLocation>
</comment>
<dbReference type="Pfam" id="PF00482">
    <property type="entry name" value="T2SSF"/>
    <property type="match status" value="1"/>
</dbReference>
<organism evidence="8 9">
    <name type="scientific">Sinisalibacter aestuarii</name>
    <dbReference type="NCBI Taxonomy" id="2949426"/>
    <lineage>
        <taxon>Bacteria</taxon>
        <taxon>Pseudomonadati</taxon>
        <taxon>Pseudomonadota</taxon>
        <taxon>Alphaproteobacteria</taxon>
        <taxon>Rhodobacterales</taxon>
        <taxon>Roseobacteraceae</taxon>
        <taxon>Sinisalibacter</taxon>
    </lineage>
</organism>
<reference evidence="8" key="1">
    <citation type="journal article" date="2023" name="Int. J. Syst. Evol. Microbiol.">
        <title>Sinisalibacter aestuarii sp. nov., isolated from estuarine sediment of the Arakawa River.</title>
        <authorList>
            <person name="Arafat S.T."/>
            <person name="Hirano S."/>
            <person name="Sato A."/>
            <person name="Takeuchi K."/>
            <person name="Yasuda T."/>
            <person name="Terahara T."/>
            <person name="Hamada M."/>
            <person name="Kobayashi T."/>
        </authorList>
    </citation>
    <scope>NUCLEOTIDE SEQUENCE</scope>
    <source>
        <strain evidence="8">B-399</strain>
    </source>
</reference>
<keyword evidence="4 6" id="KW-1133">Transmembrane helix</keyword>
<keyword evidence="2" id="KW-1003">Cell membrane</keyword>
<evidence type="ECO:0000256" key="1">
    <source>
        <dbReference type="ARBA" id="ARBA00004651"/>
    </source>
</evidence>
<dbReference type="EMBL" id="BROH01000007">
    <property type="protein sequence ID" value="GKY88618.1"/>
    <property type="molecule type" value="Genomic_DNA"/>
</dbReference>
<evidence type="ECO:0000313" key="9">
    <source>
        <dbReference type="Proteomes" id="UP001144205"/>
    </source>
</evidence>
<sequence>MLQATTSEAATYAVYGGAFLGILIAFTGIAQLLRRGENRSEARSRRMRMIAEGAAAEEILALLKPAPAEGGLSRLPLLSGLPAMLAQAGLIMSPARFLTLSLIAAAVIFLVAAAFLPALTALAAALALGLGLPLLVVKSRRDARIEKLVRQLPDALELMARALKVGHPLNTSIGTVAAEMPDPIGTEFGLIFDQVSFGDDLSDAFQEFADRVAIEDVRYLAASIAIQHGTGGDLARVVSILAKVIRDRLTMRRRIKAVSSEGRLTGIFLSLLPLAIFGFTTITSPDYYGGVRSDPMFLPMLGAILTFTLANFLVLRKLVNFRF</sequence>
<evidence type="ECO:0000256" key="3">
    <source>
        <dbReference type="ARBA" id="ARBA00022692"/>
    </source>
</evidence>
<accession>A0ABQ5LV13</accession>
<comment type="caution">
    <text evidence="8">The sequence shown here is derived from an EMBL/GenBank/DDBJ whole genome shotgun (WGS) entry which is preliminary data.</text>
</comment>
<dbReference type="InterPro" id="IPR042094">
    <property type="entry name" value="T2SS_GspF_sf"/>
</dbReference>
<evidence type="ECO:0000256" key="2">
    <source>
        <dbReference type="ARBA" id="ARBA00022475"/>
    </source>
</evidence>
<dbReference type="PANTHER" id="PTHR35007:SF1">
    <property type="entry name" value="PILUS ASSEMBLY PROTEIN"/>
    <property type="match status" value="1"/>
</dbReference>
<feature type="transmembrane region" description="Helical" evidence="6">
    <location>
        <begin position="12"/>
        <end position="33"/>
    </location>
</feature>
<proteinExistence type="predicted"/>
<evidence type="ECO:0000313" key="8">
    <source>
        <dbReference type="EMBL" id="GKY88618.1"/>
    </source>
</evidence>
<feature type="domain" description="Type II secretion system protein GspF" evidence="7">
    <location>
        <begin position="156"/>
        <end position="280"/>
    </location>
</feature>
<protein>
    <submittedName>
        <fullName evidence="8">Pilus assembly protein TadB</fullName>
    </submittedName>
</protein>
<keyword evidence="5 6" id="KW-0472">Membrane</keyword>
<dbReference type="Proteomes" id="UP001144205">
    <property type="component" value="Unassembled WGS sequence"/>
</dbReference>
<dbReference type="InterPro" id="IPR018076">
    <property type="entry name" value="T2SS_GspF_dom"/>
</dbReference>
<dbReference type="Gene3D" id="1.20.81.30">
    <property type="entry name" value="Type II secretion system (T2SS), domain F"/>
    <property type="match status" value="1"/>
</dbReference>
<evidence type="ECO:0000256" key="5">
    <source>
        <dbReference type="ARBA" id="ARBA00023136"/>
    </source>
</evidence>
<evidence type="ECO:0000259" key="7">
    <source>
        <dbReference type="Pfam" id="PF00482"/>
    </source>
</evidence>
<feature type="transmembrane region" description="Helical" evidence="6">
    <location>
        <begin position="262"/>
        <end position="284"/>
    </location>
</feature>
<feature type="transmembrane region" description="Helical" evidence="6">
    <location>
        <begin position="97"/>
        <end position="115"/>
    </location>
</feature>
<name>A0ABQ5LV13_9RHOB</name>
<feature type="transmembrane region" description="Helical" evidence="6">
    <location>
        <begin position="121"/>
        <end position="137"/>
    </location>
</feature>
<evidence type="ECO:0000256" key="4">
    <source>
        <dbReference type="ARBA" id="ARBA00022989"/>
    </source>
</evidence>
<evidence type="ECO:0000256" key="6">
    <source>
        <dbReference type="SAM" id="Phobius"/>
    </source>
</evidence>
<dbReference type="PANTHER" id="PTHR35007">
    <property type="entry name" value="INTEGRAL MEMBRANE PROTEIN-RELATED"/>
    <property type="match status" value="1"/>
</dbReference>
<keyword evidence="9" id="KW-1185">Reference proteome</keyword>